<organism evidence="2 3">
    <name type="scientific">Tanacetum coccineum</name>
    <dbReference type="NCBI Taxonomy" id="301880"/>
    <lineage>
        <taxon>Eukaryota</taxon>
        <taxon>Viridiplantae</taxon>
        <taxon>Streptophyta</taxon>
        <taxon>Embryophyta</taxon>
        <taxon>Tracheophyta</taxon>
        <taxon>Spermatophyta</taxon>
        <taxon>Magnoliopsida</taxon>
        <taxon>eudicotyledons</taxon>
        <taxon>Gunneridae</taxon>
        <taxon>Pentapetalae</taxon>
        <taxon>asterids</taxon>
        <taxon>campanulids</taxon>
        <taxon>Asterales</taxon>
        <taxon>Asteraceae</taxon>
        <taxon>Asteroideae</taxon>
        <taxon>Anthemideae</taxon>
        <taxon>Anthemidinae</taxon>
        <taxon>Tanacetum</taxon>
    </lineage>
</organism>
<gene>
    <name evidence="2" type="ORF">Tco_0922194</name>
</gene>
<reference evidence="2" key="1">
    <citation type="journal article" date="2022" name="Int. J. Mol. Sci.">
        <title>Draft Genome of Tanacetum Coccineum: Genomic Comparison of Closely Related Tanacetum-Family Plants.</title>
        <authorList>
            <person name="Yamashiro T."/>
            <person name="Shiraishi A."/>
            <person name="Nakayama K."/>
            <person name="Satake H."/>
        </authorList>
    </citation>
    <scope>NUCLEOTIDE SEQUENCE</scope>
</reference>
<evidence type="ECO:0000256" key="1">
    <source>
        <dbReference type="SAM" id="MobiDB-lite"/>
    </source>
</evidence>
<feature type="compositionally biased region" description="Acidic residues" evidence="1">
    <location>
        <begin position="123"/>
        <end position="136"/>
    </location>
</feature>
<evidence type="ECO:0000313" key="3">
    <source>
        <dbReference type="Proteomes" id="UP001151760"/>
    </source>
</evidence>
<reference evidence="2" key="2">
    <citation type="submission" date="2022-01" db="EMBL/GenBank/DDBJ databases">
        <authorList>
            <person name="Yamashiro T."/>
            <person name="Shiraishi A."/>
            <person name="Satake H."/>
            <person name="Nakayama K."/>
        </authorList>
    </citation>
    <scope>NUCLEOTIDE SEQUENCE</scope>
</reference>
<accession>A0ABQ5CXF0</accession>
<feature type="region of interest" description="Disordered" evidence="1">
    <location>
        <begin position="80"/>
        <end position="170"/>
    </location>
</feature>
<evidence type="ECO:0000313" key="2">
    <source>
        <dbReference type="EMBL" id="GJT31775.1"/>
    </source>
</evidence>
<sequence>MGLFRLMNAGDLPEIDPYEEVAQQRQVPPLSPAYLPDPIELEDYLPIYIPEPEHPEYHVPSDDDIQVEGTAVYAIRSRLLELEPEEDPSEEHKPKDDDEDLEEDPNEENKPKDEDTKEKEPSEGSDETEPLEEDETTITSPPPRHCRGEEYHSTSDTHAESSAVAATRPPRGQYDFIDTIGVGHGLIRSPGHDAQTIARAADRAEDVGYVRALQASKHRMMTFIEEVNFRTDRRDIRLKIDVVRGQRTAYETKLHEVHQAYHSSEARNRALLARLETLKTHMSRMEWQRQSTKDLAVRQMMRTQVLEAKDQIDYISEASSQLANKAAKRHMELQNPFKAIIERAIQRNSTMKLRMMPAKVQELKLVCLSQWLERWNQVSTLWKVTVDNLSGRFPISLLLGAALPGGMGMMNNLMIMRLPMHDLELLKKKGKRCCSYTHLSQELALKCPNFLADETEKVDNTSVDFLIILHANVMSARPNS</sequence>
<feature type="compositionally biased region" description="Basic and acidic residues" evidence="1">
    <location>
        <begin position="107"/>
        <end position="122"/>
    </location>
</feature>
<keyword evidence="3" id="KW-1185">Reference proteome</keyword>
<feature type="compositionally biased region" description="Acidic residues" evidence="1">
    <location>
        <begin position="97"/>
        <end position="106"/>
    </location>
</feature>
<proteinExistence type="predicted"/>
<protein>
    <submittedName>
        <fullName evidence="2">Uncharacterized protein</fullName>
    </submittedName>
</protein>
<dbReference type="Proteomes" id="UP001151760">
    <property type="component" value="Unassembled WGS sequence"/>
</dbReference>
<name>A0ABQ5CXF0_9ASTR</name>
<comment type="caution">
    <text evidence="2">The sequence shown here is derived from an EMBL/GenBank/DDBJ whole genome shotgun (WGS) entry which is preliminary data.</text>
</comment>
<feature type="compositionally biased region" description="Basic and acidic residues" evidence="1">
    <location>
        <begin position="146"/>
        <end position="159"/>
    </location>
</feature>
<dbReference type="EMBL" id="BQNB010014735">
    <property type="protein sequence ID" value="GJT31775.1"/>
    <property type="molecule type" value="Genomic_DNA"/>
</dbReference>